<gene>
    <name evidence="1" type="ORF">APR03_002569</name>
</gene>
<accession>A0A9X2GB57</accession>
<evidence type="ECO:0000313" key="1">
    <source>
        <dbReference type="EMBL" id="MCP2265221.1"/>
    </source>
</evidence>
<proteinExistence type="predicted"/>
<dbReference type="AlphaFoldDB" id="A0A9X2GB57"/>
<dbReference type="EMBL" id="JAMTCS010000007">
    <property type="protein sequence ID" value="MCP2265221.1"/>
    <property type="molecule type" value="Genomic_DNA"/>
</dbReference>
<name>A0A9X2GB57_9MICO</name>
<organism evidence="1 2">
    <name type="scientific">Promicromonospora thailandica</name>
    <dbReference type="NCBI Taxonomy" id="765201"/>
    <lineage>
        <taxon>Bacteria</taxon>
        <taxon>Bacillati</taxon>
        <taxon>Actinomycetota</taxon>
        <taxon>Actinomycetes</taxon>
        <taxon>Micrococcales</taxon>
        <taxon>Promicromonosporaceae</taxon>
        <taxon>Promicromonospora</taxon>
    </lineage>
</organism>
<keyword evidence="2" id="KW-1185">Reference proteome</keyword>
<sequence length="76" mass="8059">MTAVTSADTRLGEELTVLAARVLELRWALGPIVTRLTDPGMPAFLGAETAGAAMSSLEELAEEIRFEARAASEGRL</sequence>
<protein>
    <submittedName>
        <fullName evidence="1">Uncharacterized protein</fullName>
    </submittedName>
</protein>
<dbReference type="RefSeq" id="WP_253836209.1">
    <property type="nucleotide sequence ID" value="NZ_JAMTCS010000007.1"/>
</dbReference>
<evidence type="ECO:0000313" key="2">
    <source>
        <dbReference type="Proteomes" id="UP001139493"/>
    </source>
</evidence>
<comment type="caution">
    <text evidence="1">The sequence shown here is derived from an EMBL/GenBank/DDBJ whole genome shotgun (WGS) entry which is preliminary data.</text>
</comment>
<reference evidence="1" key="1">
    <citation type="submission" date="2022-06" db="EMBL/GenBank/DDBJ databases">
        <title>Genomic Encyclopedia of Archaeal and Bacterial Type Strains, Phase II (KMG-II): from individual species to whole genera.</title>
        <authorList>
            <person name="Goeker M."/>
        </authorList>
    </citation>
    <scope>NUCLEOTIDE SEQUENCE</scope>
    <source>
        <strain evidence="1">DSM 26652</strain>
    </source>
</reference>
<dbReference type="Proteomes" id="UP001139493">
    <property type="component" value="Unassembled WGS sequence"/>
</dbReference>